<accession>A0A5K1K7T8</accession>
<feature type="region of interest" description="Disordered" evidence="1">
    <location>
        <begin position="205"/>
        <end position="227"/>
    </location>
</feature>
<feature type="compositionally biased region" description="Low complexity" evidence="1">
    <location>
        <begin position="349"/>
        <end position="362"/>
    </location>
</feature>
<feature type="compositionally biased region" description="Low complexity" evidence="1">
    <location>
        <begin position="418"/>
        <end position="442"/>
    </location>
</feature>
<evidence type="ECO:0000313" key="2">
    <source>
        <dbReference type="EMBL" id="VWP02275.1"/>
    </source>
</evidence>
<feature type="region of interest" description="Disordered" evidence="1">
    <location>
        <begin position="418"/>
        <end position="527"/>
    </location>
</feature>
<feature type="compositionally biased region" description="Pro residues" evidence="1">
    <location>
        <begin position="586"/>
        <end position="595"/>
    </location>
</feature>
<feature type="compositionally biased region" description="Polar residues" evidence="1">
    <location>
        <begin position="322"/>
        <end position="331"/>
    </location>
</feature>
<feature type="compositionally biased region" description="Basic and acidic residues" evidence="1">
    <location>
        <begin position="332"/>
        <end position="344"/>
    </location>
</feature>
<proteinExistence type="predicted"/>
<feature type="compositionally biased region" description="Basic and acidic residues" evidence="1">
    <location>
        <begin position="492"/>
        <end position="504"/>
    </location>
</feature>
<sequence>MSAIDYTNLPPLPPLPHSVHDFLATPPLTPTPSLVTVATTPGLSRSGTYLVKVHGRTTHSRTEFPRANPPSSPTRPRRKQPPTTPEPVEHDPSDDEDDEEPTQQPRLKAVNFTPKDTSRLYKLRRDPSVASLLDLYDDHGCLDSHVFANDPPSPDPTSPAIEGRAPRPRTGSTFRQLLGAEATFAVNNATEGDLSWAERFLDEQLGDDSSLPSPTTPNVETPKDTLFPDTLSEPLVATHDITLSSLDHDSSTNNPAISSMEVEVSEEEVKDIPVIEVVSDPTPLLPDPKTPQRASEVFGFLSRRNTLTVKERDLPPPPQAITPDTTGNSTRAPHDDFLHPHDTSLGENTDATHSANTSHSSTQLTSSDTNSTTSHAQIQTATMTKLSTAFAASTTSLNLLMNADSAKELDSDLANEITSNHTGTTHATSHTTGSSLSTSNSTKLPASRIPRGPRPRPHSIGRHDTPSPVDLDGAPTHVDDQPGPSRSSDNVASKHAEIPTHPREAFTSIPQRQHRRATSRSSGRDVDAFLEGATAAFLKGPSTFTSTGPSAPQEPAPKHGPRPPRKRSTKPEHVARDKETPRARPPRSPRPPAAPSPARSR</sequence>
<organism evidence="2">
    <name type="scientific">Ganoderma boninense</name>
    <dbReference type="NCBI Taxonomy" id="34458"/>
    <lineage>
        <taxon>Eukaryota</taxon>
        <taxon>Fungi</taxon>
        <taxon>Dikarya</taxon>
        <taxon>Basidiomycota</taxon>
        <taxon>Agaricomycotina</taxon>
        <taxon>Agaricomycetes</taxon>
        <taxon>Polyporales</taxon>
        <taxon>Polyporaceae</taxon>
        <taxon>Ganoderma</taxon>
    </lineage>
</organism>
<protein>
    <submittedName>
        <fullName evidence="2">GLTP domain-containing protein</fullName>
    </submittedName>
</protein>
<feature type="compositionally biased region" description="Polar residues" evidence="1">
    <location>
        <begin position="363"/>
        <end position="376"/>
    </location>
</feature>
<feature type="compositionally biased region" description="Basic residues" evidence="1">
    <location>
        <begin position="451"/>
        <end position="460"/>
    </location>
</feature>
<feature type="region of interest" description="Disordered" evidence="1">
    <location>
        <begin position="539"/>
        <end position="601"/>
    </location>
</feature>
<dbReference type="EMBL" id="LR730075">
    <property type="protein sequence ID" value="VWP02275.1"/>
    <property type="molecule type" value="Genomic_DNA"/>
</dbReference>
<feature type="region of interest" description="Disordered" evidence="1">
    <location>
        <begin position="146"/>
        <end position="171"/>
    </location>
</feature>
<feature type="compositionally biased region" description="Basic residues" evidence="1">
    <location>
        <begin position="559"/>
        <end position="568"/>
    </location>
</feature>
<feature type="region of interest" description="Disordered" evidence="1">
    <location>
        <begin position="55"/>
        <end position="113"/>
    </location>
</feature>
<reference evidence="2" key="1">
    <citation type="submission" date="2019-10" db="EMBL/GenBank/DDBJ databases">
        <authorList>
            <person name="Nor Muhammad N."/>
        </authorList>
    </citation>
    <scope>NUCLEOTIDE SEQUENCE</scope>
</reference>
<feature type="compositionally biased region" description="Polar residues" evidence="1">
    <location>
        <begin position="210"/>
        <end position="219"/>
    </location>
</feature>
<evidence type="ECO:0000256" key="1">
    <source>
        <dbReference type="SAM" id="MobiDB-lite"/>
    </source>
</evidence>
<feature type="region of interest" description="Disordered" evidence="1">
    <location>
        <begin position="308"/>
        <end position="376"/>
    </location>
</feature>
<feature type="compositionally biased region" description="Acidic residues" evidence="1">
    <location>
        <begin position="92"/>
        <end position="101"/>
    </location>
</feature>
<name>A0A5K1K7T8_9APHY</name>
<feature type="compositionally biased region" description="Basic and acidic residues" evidence="1">
    <location>
        <begin position="569"/>
        <end position="582"/>
    </location>
</feature>
<gene>
    <name evidence="2" type="primary">I1RE92</name>
</gene>
<dbReference type="AlphaFoldDB" id="A0A5K1K7T8"/>